<evidence type="ECO:0000256" key="1">
    <source>
        <dbReference type="SAM" id="Phobius"/>
    </source>
</evidence>
<feature type="transmembrane region" description="Helical" evidence="1">
    <location>
        <begin position="124"/>
        <end position="145"/>
    </location>
</feature>
<keyword evidence="1" id="KW-1133">Transmembrane helix</keyword>
<evidence type="ECO:0000313" key="2">
    <source>
        <dbReference type="EMBL" id="CAB9509466.1"/>
    </source>
</evidence>
<gene>
    <name evidence="2" type="ORF">SEMRO_391_G133020.1</name>
</gene>
<dbReference type="EMBL" id="CAICTM010000390">
    <property type="protein sequence ID" value="CAB9509466.1"/>
    <property type="molecule type" value="Genomic_DNA"/>
</dbReference>
<protein>
    <submittedName>
        <fullName evidence="2">Uncharacterized protein</fullName>
    </submittedName>
</protein>
<dbReference type="InterPro" id="IPR021515">
    <property type="entry name" value="DUF3177"/>
</dbReference>
<name>A0A9N8DVF7_9STRA</name>
<organism evidence="2 3">
    <name type="scientific">Seminavis robusta</name>
    <dbReference type="NCBI Taxonomy" id="568900"/>
    <lineage>
        <taxon>Eukaryota</taxon>
        <taxon>Sar</taxon>
        <taxon>Stramenopiles</taxon>
        <taxon>Ochrophyta</taxon>
        <taxon>Bacillariophyta</taxon>
        <taxon>Bacillariophyceae</taxon>
        <taxon>Bacillariophycidae</taxon>
        <taxon>Naviculales</taxon>
        <taxon>Naviculaceae</taxon>
        <taxon>Seminavis</taxon>
    </lineage>
</organism>
<dbReference type="OrthoDB" id="4565at2759"/>
<evidence type="ECO:0000313" key="3">
    <source>
        <dbReference type="Proteomes" id="UP001153069"/>
    </source>
</evidence>
<sequence length="190" mass="20701">MRGATHIDLLAALVSTQQRPLHVLSRDSALSSLPFESDEIHVVPATTTPSQHLATAFDVSVTSPESILGKLNPETADWLRFIAWTDFRLAVTFFVVSPLVLLAWSAVECRPQRQADERSLAADAILRVITGYWQASALLLITVLLNIEASPIGVVTGAVAQAMIYVSLNWWESLNKEAASEEGALSKMFA</sequence>
<dbReference type="Proteomes" id="UP001153069">
    <property type="component" value="Unassembled WGS sequence"/>
</dbReference>
<feature type="non-terminal residue" evidence="2">
    <location>
        <position position="190"/>
    </location>
</feature>
<dbReference type="Pfam" id="PF11375">
    <property type="entry name" value="DUF3177"/>
    <property type="match status" value="1"/>
</dbReference>
<keyword evidence="1" id="KW-0472">Membrane</keyword>
<reference evidence="2" key="1">
    <citation type="submission" date="2020-06" db="EMBL/GenBank/DDBJ databases">
        <authorList>
            <consortium name="Plant Systems Biology data submission"/>
        </authorList>
    </citation>
    <scope>NUCLEOTIDE SEQUENCE</scope>
    <source>
        <strain evidence="2">D6</strain>
    </source>
</reference>
<feature type="transmembrane region" description="Helical" evidence="1">
    <location>
        <begin position="151"/>
        <end position="171"/>
    </location>
</feature>
<keyword evidence="3" id="KW-1185">Reference proteome</keyword>
<feature type="transmembrane region" description="Helical" evidence="1">
    <location>
        <begin position="81"/>
        <end position="104"/>
    </location>
</feature>
<dbReference type="AlphaFoldDB" id="A0A9N8DVF7"/>
<keyword evidence="1" id="KW-0812">Transmembrane</keyword>
<accession>A0A9N8DVF7</accession>
<proteinExistence type="predicted"/>
<comment type="caution">
    <text evidence="2">The sequence shown here is derived from an EMBL/GenBank/DDBJ whole genome shotgun (WGS) entry which is preliminary data.</text>
</comment>